<dbReference type="OrthoDB" id="506498at2759"/>
<evidence type="ECO:0000313" key="2">
    <source>
        <dbReference type="EMBL" id="PVD26231.1"/>
    </source>
</evidence>
<sequence length="137" mass="14751">MSRCPSLIFTACLGDMHGKFDWAFTFDVIHDLPHPLKALNEIHKALKDGGWFVMGDVHSPGDRCAVAGDDGSMVLYGISTFLCLPASAAPDGALGPGAAWSVQEAQELIAQSNLTLQETVSNQPYFAFHVCRKVVSD</sequence>
<gene>
    <name evidence="2" type="ORF">C0Q70_13901</name>
</gene>
<dbReference type="EMBL" id="PZQS01000008">
    <property type="protein sequence ID" value="PVD26231.1"/>
    <property type="molecule type" value="Genomic_DNA"/>
</dbReference>
<dbReference type="Proteomes" id="UP000245119">
    <property type="component" value="Linkage Group LG8"/>
</dbReference>
<keyword evidence="3" id="KW-1185">Reference proteome</keyword>
<dbReference type="InterPro" id="IPR029063">
    <property type="entry name" value="SAM-dependent_MTases_sf"/>
</dbReference>
<dbReference type="PANTHER" id="PTHR45128">
    <property type="entry name" value="METHYLTRANSFERASE TYPE 11"/>
    <property type="match status" value="1"/>
</dbReference>
<evidence type="ECO:0000259" key="1">
    <source>
        <dbReference type="Pfam" id="PF08241"/>
    </source>
</evidence>
<feature type="domain" description="Methyltransferase type 11" evidence="1">
    <location>
        <begin position="18"/>
        <end position="54"/>
    </location>
</feature>
<organism evidence="2 3">
    <name type="scientific">Pomacea canaliculata</name>
    <name type="common">Golden apple snail</name>
    <dbReference type="NCBI Taxonomy" id="400727"/>
    <lineage>
        <taxon>Eukaryota</taxon>
        <taxon>Metazoa</taxon>
        <taxon>Spiralia</taxon>
        <taxon>Lophotrochozoa</taxon>
        <taxon>Mollusca</taxon>
        <taxon>Gastropoda</taxon>
        <taxon>Caenogastropoda</taxon>
        <taxon>Architaenioglossa</taxon>
        <taxon>Ampullarioidea</taxon>
        <taxon>Ampullariidae</taxon>
        <taxon>Pomacea</taxon>
    </lineage>
</organism>
<dbReference type="Gene3D" id="3.40.50.150">
    <property type="entry name" value="Vaccinia Virus protein VP39"/>
    <property type="match status" value="1"/>
</dbReference>
<dbReference type="GO" id="GO:0008757">
    <property type="term" value="F:S-adenosylmethionine-dependent methyltransferase activity"/>
    <property type="evidence" value="ECO:0007669"/>
    <property type="project" value="InterPro"/>
</dbReference>
<dbReference type="Pfam" id="PF08241">
    <property type="entry name" value="Methyltransf_11"/>
    <property type="match status" value="1"/>
</dbReference>
<dbReference type="AlphaFoldDB" id="A0A2T7NYJ6"/>
<accession>A0A2T7NYJ6</accession>
<dbReference type="SUPFAM" id="SSF53335">
    <property type="entry name" value="S-adenosyl-L-methionine-dependent methyltransferases"/>
    <property type="match status" value="1"/>
</dbReference>
<protein>
    <recommendedName>
        <fullName evidence="1">Methyltransferase type 11 domain-containing protein</fullName>
    </recommendedName>
</protein>
<comment type="caution">
    <text evidence="2">The sequence shown here is derived from an EMBL/GenBank/DDBJ whole genome shotgun (WGS) entry which is preliminary data.</text>
</comment>
<dbReference type="PANTHER" id="PTHR45128:SF1">
    <property type="entry name" value="S-ADENOSYLMETHIONINE-DEPENDENT METHYLTRANSFERASE RV2258C"/>
    <property type="match status" value="1"/>
</dbReference>
<reference evidence="2 3" key="1">
    <citation type="submission" date="2018-04" db="EMBL/GenBank/DDBJ databases">
        <title>The genome of golden apple snail Pomacea canaliculata provides insight into stress tolerance and invasive adaptation.</title>
        <authorList>
            <person name="Liu C."/>
            <person name="Liu B."/>
            <person name="Ren Y."/>
            <person name="Zhang Y."/>
            <person name="Wang H."/>
            <person name="Li S."/>
            <person name="Jiang F."/>
            <person name="Yin L."/>
            <person name="Zhang G."/>
            <person name="Qian W."/>
            <person name="Fan W."/>
        </authorList>
    </citation>
    <scope>NUCLEOTIDE SEQUENCE [LARGE SCALE GENOMIC DNA]</scope>
    <source>
        <strain evidence="2">SZHN2017</strain>
        <tissue evidence="2">Muscle</tissue>
    </source>
</reference>
<evidence type="ECO:0000313" key="3">
    <source>
        <dbReference type="Proteomes" id="UP000245119"/>
    </source>
</evidence>
<proteinExistence type="predicted"/>
<dbReference type="STRING" id="400727.A0A2T7NYJ6"/>
<dbReference type="InterPro" id="IPR013216">
    <property type="entry name" value="Methyltransf_11"/>
</dbReference>
<name>A0A2T7NYJ6_POMCA</name>
<dbReference type="InterPro" id="IPR053173">
    <property type="entry name" value="SAM-binding_MTase"/>
</dbReference>